<dbReference type="RefSeq" id="WP_085266135.1">
    <property type="nucleotide sequence ID" value="NZ_LQPG01000035.1"/>
</dbReference>
<dbReference type="GO" id="GO:0006508">
    <property type="term" value="P:proteolysis"/>
    <property type="evidence" value="ECO:0007669"/>
    <property type="project" value="InterPro"/>
</dbReference>
<evidence type="ECO:0000313" key="4">
    <source>
        <dbReference type="Proteomes" id="UP000193866"/>
    </source>
</evidence>
<dbReference type="InterPro" id="IPR009003">
    <property type="entry name" value="Peptidase_S1_PA"/>
</dbReference>
<evidence type="ECO:0000259" key="2">
    <source>
        <dbReference type="Pfam" id="PF00089"/>
    </source>
</evidence>
<dbReference type="PROSITE" id="PS00135">
    <property type="entry name" value="TRYPSIN_SER"/>
    <property type="match status" value="1"/>
</dbReference>
<protein>
    <recommendedName>
        <fullName evidence="2">Peptidase S1 domain-containing protein</fullName>
    </recommendedName>
</protein>
<dbReference type="AlphaFoldDB" id="A0A1X1YBR6"/>
<evidence type="ECO:0000256" key="1">
    <source>
        <dbReference type="SAM" id="SignalP"/>
    </source>
</evidence>
<dbReference type="Pfam" id="PF00089">
    <property type="entry name" value="Trypsin"/>
    <property type="match status" value="1"/>
</dbReference>
<reference evidence="3 4" key="1">
    <citation type="submission" date="2016-01" db="EMBL/GenBank/DDBJ databases">
        <title>The new phylogeny of the genus Mycobacterium.</title>
        <authorList>
            <person name="Tarcisio F."/>
            <person name="Conor M."/>
            <person name="Antonella G."/>
            <person name="Elisabetta G."/>
            <person name="Giulia F.S."/>
            <person name="Sara T."/>
            <person name="Anna F."/>
            <person name="Clotilde B."/>
            <person name="Roberto B."/>
            <person name="Veronica D.S."/>
            <person name="Fabio R."/>
            <person name="Monica P."/>
            <person name="Olivier J."/>
            <person name="Enrico T."/>
            <person name="Nicola S."/>
        </authorList>
    </citation>
    <scope>NUCLEOTIDE SEQUENCE [LARGE SCALE GENOMIC DNA]</scope>
    <source>
        <strain evidence="3 4">DSM 45394</strain>
    </source>
</reference>
<keyword evidence="4" id="KW-1185">Reference proteome</keyword>
<feature type="signal peptide" evidence="1">
    <location>
        <begin position="1"/>
        <end position="26"/>
    </location>
</feature>
<dbReference type="SUPFAM" id="SSF50494">
    <property type="entry name" value="Trypsin-like serine proteases"/>
    <property type="match status" value="1"/>
</dbReference>
<dbReference type="Gene3D" id="2.40.10.10">
    <property type="entry name" value="Trypsin-like serine proteases"/>
    <property type="match status" value="2"/>
</dbReference>
<comment type="caution">
    <text evidence="3">The sequence shown here is derived from an EMBL/GenBank/DDBJ whole genome shotgun (WGS) entry which is preliminary data.</text>
</comment>
<dbReference type="STRING" id="1108812.AWC16_19040"/>
<dbReference type="OrthoDB" id="4773429at2"/>
<dbReference type="GO" id="GO:0004252">
    <property type="term" value="F:serine-type endopeptidase activity"/>
    <property type="evidence" value="ECO:0007669"/>
    <property type="project" value="InterPro"/>
</dbReference>
<dbReference type="InterPro" id="IPR001254">
    <property type="entry name" value="Trypsin_dom"/>
</dbReference>
<feature type="domain" description="Peptidase S1" evidence="2">
    <location>
        <begin position="66"/>
        <end position="197"/>
    </location>
</feature>
<dbReference type="InterPro" id="IPR033116">
    <property type="entry name" value="TRYPSIN_SER"/>
</dbReference>
<proteinExistence type="predicted"/>
<feature type="chain" id="PRO_5012371734" description="Peptidase S1 domain-containing protein" evidence="1">
    <location>
        <begin position="27"/>
        <end position="223"/>
    </location>
</feature>
<sequence>MRRVAATTFTATIATTLLTLAPTAIADTAGVVLRPGAKVTSRTAGGVGKGDCTAGFLARNRRGHPVLFSAGHCAHGDGSRLTMHADAGGEVPVAEFVVSEFEGAEGEATDIAVLKLANGVAATGKIDGRIPVSGWVSTVSEGDTVCKLGAVSGLDCGPVVEVSASKVKFAASIQRGDSGGPVFVMRKDGTAAAVGIIIRMARQRLLIAELIGPWLGRWNLTVG</sequence>
<name>A0A1X1YBR6_9MYCO</name>
<organism evidence="3 4">
    <name type="scientific">Mycolicibacter longobardus</name>
    <dbReference type="NCBI Taxonomy" id="1108812"/>
    <lineage>
        <taxon>Bacteria</taxon>
        <taxon>Bacillati</taxon>
        <taxon>Actinomycetota</taxon>
        <taxon>Actinomycetes</taxon>
        <taxon>Mycobacteriales</taxon>
        <taxon>Mycobacteriaceae</taxon>
        <taxon>Mycolicibacter</taxon>
    </lineage>
</organism>
<evidence type="ECO:0000313" key="3">
    <source>
        <dbReference type="EMBL" id="ORW08496.1"/>
    </source>
</evidence>
<keyword evidence="1" id="KW-0732">Signal</keyword>
<gene>
    <name evidence="3" type="ORF">AWC16_19040</name>
</gene>
<dbReference type="Proteomes" id="UP000193866">
    <property type="component" value="Unassembled WGS sequence"/>
</dbReference>
<dbReference type="EMBL" id="LQPG01000035">
    <property type="protein sequence ID" value="ORW08496.1"/>
    <property type="molecule type" value="Genomic_DNA"/>
</dbReference>
<dbReference type="InterPro" id="IPR043504">
    <property type="entry name" value="Peptidase_S1_PA_chymotrypsin"/>
</dbReference>
<accession>A0A1X1YBR6</accession>